<feature type="region of interest" description="Disordered" evidence="1">
    <location>
        <begin position="1"/>
        <end position="30"/>
    </location>
</feature>
<dbReference type="Pfam" id="PF00651">
    <property type="entry name" value="BTB"/>
    <property type="match status" value="1"/>
</dbReference>
<evidence type="ECO:0000256" key="1">
    <source>
        <dbReference type="SAM" id="MobiDB-lite"/>
    </source>
</evidence>
<evidence type="ECO:0000259" key="2">
    <source>
        <dbReference type="PROSITE" id="PS50097"/>
    </source>
</evidence>
<protein>
    <recommendedName>
        <fullName evidence="2">BTB domain-containing protein</fullName>
    </recommendedName>
</protein>
<reference evidence="3 4" key="1">
    <citation type="submission" date="2018-06" db="EMBL/GenBank/DDBJ databases">
        <title>A transcriptomic atlas of mushroom development highlights an independent origin of complex multicellularity.</title>
        <authorList>
            <consortium name="DOE Joint Genome Institute"/>
            <person name="Krizsan K."/>
            <person name="Almasi E."/>
            <person name="Merenyi Z."/>
            <person name="Sahu N."/>
            <person name="Viragh M."/>
            <person name="Koszo T."/>
            <person name="Mondo S."/>
            <person name="Kiss B."/>
            <person name="Balint B."/>
            <person name="Kues U."/>
            <person name="Barry K."/>
            <person name="Hegedus J.C."/>
            <person name="Henrissat B."/>
            <person name="Johnson J."/>
            <person name="Lipzen A."/>
            <person name="Ohm R."/>
            <person name="Nagy I."/>
            <person name="Pangilinan J."/>
            <person name="Yan J."/>
            <person name="Xiong Y."/>
            <person name="Grigoriev I.V."/>
            <person name="Hibbett D.S."/>
            <person name="Nagy L.G."/>
        </authorList>
    </citation>
    <scope>NUCLEOTIDE SEQUENCE [LARGE SCALE GENOMIC DNA]</scope>
    <source>
        <strain evidence="3 4">SZMC22713</strain>
    </source>
</reference>
<dbReference type="EMBL" id="ML170161">
    <property type="protein sequence ID" value="TDL26732.1"/>
    <property type="molecule type" value="Genomic_DNA"/>
</dbReference>
<evidence type="ECO:0000313" key="4">
    <source>
        <dbReference type="Proteomes" id="UP000294933"/>
    </source>
</evidence>
<dbReference type="Proteomes" id="UP000294933">
    <property type="component" value="Unassembled WGS sequence"/>
</dbReference>
<dbReference type="VEuPathDB" id="FungiDB:BD410DRAFT_532423"/>
<dbReference type="AlphaFoldDB" id="A0A4Y7QHZ9"/>
<dbReference type="InterPro" id="IPR011333">
    <property type="entry name" value="SKP1/BTB/POZ_sf"/>
</dbReference>
<accession>A0A4Y7QHZ9</accession>
<name>A0A4Y7QHZ9_9AGAM</name>
<dbReference type="OrthoDB" id="3164835at2759"/>
<dbReference type="SUPFAM" id="SSF54695">
    <property type="entry name" value="POZ domain"/>
    <property type="match status" value="1"/>
</dbReference>
<feature type="domain" description="BTB" evidence="2">
    <location>
        <begin position="37"/>
        <end position="107"/>
    </location>
</feature>
<dbReference type="PROSITE" id="PS50097">
    <property type="entry name" value="BTB"/>
    <property type="match status" value="1"/>
</dbReference>
<organism evidence="3 4">
    <name type="scientific">Rickenella mellea</name>
    <dbReference type="NCBI Taxonomy" id="50990"/>
    <lineage>
        <taxon>Eukaryota</taxon>
        <taxon>Fungi</taxon>
        <taxon>Dikarya</taxon>
        <taxon>Basidiomycota</taxon>
        <taxon>Agaricomycotina</taxon>
        <taxon>Agaricomycetes</taxon>
        <taxon>Hymenochaetales</taxon>
        <taxon>Rickenellaceae</taxon>
        <taxon>Rickenella</taxon>
    </lineage>
</organism>
<sequence>MAAVPNNDGSQPPPDSPAPSVESVFPSPPFTESNPRADLILETADGDRFFVVKAILIQASPVFETMLSLPQPTVSEDPNEQEFDGDLPVVKVTEKSSALDTLLRISYPIRSPQLNSVDLTEIGDVLQAALKYDVDGAVFEIRNALNAPRFRDPINALAVFVMAYRNGWKEDAQRAARDTLKGPPLYAVYPCVGYCQSFRLSQIVTVP</sequence>
<evidence type="ECO:0000313" key="3">
    <source>
        <dbReference type="EMBL" id="TDL26732.1"/>
    </source>
</evidence>
<proteinExistence type="predicted"/>
<dbReference type="Gene3D" id="3.30.710.10">
    <property type="entry name" value="Potassium Channel Kv1.1, Chain A"/>
    <property type="match status" value="1"/>
</dbReference>
<keyword evidence="4" id="KW-1185">Reference proteome</keyword>
<gene>
    <name evidence="3" type="ORF">BD410DRAFT_532423</name>
</gene>
<dbReference type="InterPro" id="IPR000210">
    <property type="entry name" value="BTB/POZ_dom"/>
</dbReference>
<dbReference type="STRING" id="50990.A0A4Y7QHZ9"/>